<feature type="domain" description="O-methyltransferase C-terminal" evidence="5">
    <location>
        <begin position="103"/>
        <end position="305"/>
    </location>
</feature>
<keyword evidence="2 7" id="KW-0808">Transferase</keyword>
<dbReference type="Pfam" id="PF00891">
    <property type="entry name" value="Methyltransf_2"/>
    <property type="match status" value="1"/>
</dbReference>
<dbReference type="Pfam" id="PF08100">
    <property type="entry name" value="Dimerisation"/>
    <property type="match status" value="1"/>
</dbReference>
<dbReference type="PANTHER" id="PTHR43712">
    <property type="entry name" value="PUTATIVE (AFU_ORTHOLOGUE AFUA_4G14580)-RELATED"/>
    <property type="match status" value="1"/>
</dbReference>
<name>A0A1W2BL47_KIBAR</name>
<evidence type="ECO:0000256" key="2">
    <source>
        <dbReference type="ARBA" id="ARBA00022679"/>
    </source>
</evidence>
<dbReference type="PIRSF" id="PIRSF005739">
    <property type="entry name" value="O-mtase"/>
    <property type="match status" value="1"/>
</dbReference>
<dbReference type="GO" id="GO:0032259">
    <property type="term" value="P:methylation"/>
    <property type="evidence" value="ECO:0007669"/>
    <property type="project" value="UniProtKB-KW"/>
</dbReference>
<feature type="active site" description="Proton acceptor" evidence="4">
    <location>
        <position position="239"/>
    </location>
</feature>
<evidence type="ECO:0000259" key="5">
    <source>
        <dbReference type="Pfam" id="PF00891"/>
    </source>
</evidence>
<dbReference type="InterPro" id="IPR001077">
    <property type="entry name" value="COMT_C"/>
</dbReference>
<keyword evidence="1 7" id="KW-0489">Methyltransferase</keyword>
<feature type="domain" description="O-methyltransferase dimerisation" evidence="6">
    <location>
        <begin position="11"/>
        <end position="80"/>
    </location>
</feature>
<dbReference type="EMBL" id="FWXV01000001">
    <property type="protein sequence ID" value="SMC73689.1"/>
    <property type="molecule type" value="Genomic_DNA"/>
</dbReference>
<dbReference type="InterPro" id="IPR029063">
    <property type="entry name" value="SAM-dependent_MTases_sf"/>
</dbReference>
<accession>A0A1W2BL47</accession>
<evidence type="ECO:0000256" key="1">
    <source>
        <dbReference type="ARBA" id="ARBA00022603"/>
    </source>
</evidence>
<dbReference type="Gene3D" id="1.10.287.1350">
    <property type="match status" value="1"/>
</dbReference>
<evidence type="ECO:0000313" key="7">
    <source>
        <dbReference type="EMBL" id="SMC73689.1"/>
    </source>
</evidence>
<sequence length="324" mass="34839">MNLMALSDLASPWAVRVVATLRIADLIAAGVTDVATLAARSGADEDALHRVLRYLACRELFKETSPGVFALTDSARPLLSGHPLRLRDWFDLEGAGGRMDHVFSQLLAVVRTGKPGYPMLYGRELWQDTMDSPEIAESYDSLMAAHTQFVGPAVVSGYDWDSVGNVVDVGGGTGSLLTRLALANPRLRGTLVDLPEAAGAAAKGFARAGVADRCRAVAGSFFDPLPPGADVYLLSWVLHDWNDADTVRILRRCAEVAGRVVIVENLDTGEWPERATAMDLRLLVLFGGKERTPEQLDLLAGAAGLRQLSRSLLAGGISLLEYSR</sequence>
<evidence type="ECO:0000313" key="8">
    <source>
        <dbReference type="Proteomes" id="UP000192674"/>
    </source>
</evidence>
<dbReference type="Gene3D" id="3.40.50.150">
    <property type="entry name" value="Vaccinia Virus protein VP39"/>
    <property type="match status" value="1"/>
</dbReference>
<dbReference type="SUPFAM" id="SSF53335">
    <property type="entry name" value="S-adenosyl-L-methionine-dependent methyltransferases"/>
    <property type="match status" value="1"/>
</dbReference>
<keyword evidence="3" id="KW-0949">S-adenosyl-L-methionine</keyword>
<evidence type="ECO:0000259" key="6">
    <source>
        <dbReference type="Pfam" id="PF08100"/>
    </source>
</evidence>
<dbReference type="GO" id="GO:0008171">
    <property type="term" value="F:O-methyltransferase activity"/>
    <property type="evidence" value="ECO:0007669"/>
    <property type="project" value="InterPro"/>
</dbReference>
<dbReference type="InterPro" id="IPR016461">
    <property type="entry name" value="COMT-like"/>
</dbReference>
<organism evidence="7 8">
    <name type="scientific">Kibdelosporangium aridum</name>
    <dbReference type="NCBI Taxonomy" id="2030"/>
    <lineage>
        <taxon>Bacteria</taxon>
        <taxon>Bacillati</taxon>
        <taxon>Actinomycetota</taxon>
        <taxon>Actinomycetes</taxon>
        <taxon>Pseudonocardiales</taxon>
        <taxon>Pseudonocardiaceae</taxon>
        <taxon>Kibdelosporangium</taxon>
    </lineage>
</organism>
<dbReference type="PROSITE" id="PS51683">
    <property type="entry name" value="SAM_OMT_II"/>
    <property type="match status" value="1"/>
</dbReference>
<dbReference type="PANTHER" id="PTHR43712:SF2">
    <property type="entry name" value="O-METHYLTRANSFERASE CICE"/>
    <property type="match status" value="1"/>
</dbReference>
<dbReference type="RefSeq" id="WP_084425402.1">
    <property type="nucleotide sequence ID" value="NZ_FWXV01000001.1"/>
</dbReference>
<gene>
    <name evidence="7" type="ORF">SAMN05661093_01797</name>
</gene>
<dbReference type="Proteomes" id="UP000192674">
    <property type="component" value="Unassembled WGS sequence"/>
</dbReference>
<proteinExistence type="predicted"/>
<protein>
    <submittedName>
        <fullName evidence="7">O-methyltransferase</fullName>
    </submittedName>
</protein>
<dbReference type="GO" id="GO:0046983">
    <property type="term" value="F:protein dimerization activity"/>
    <property type="evidence" value="ECO:0007669"/>
    <property type="project" value="InterPro"/>
</dbReference>
<dbReference type="InterPro" id="IPR036390">
    <property type="entry name" value="WH_DNA-bd_sf"/>
</dbReference>
<keyword evidence="8" id="KW-1185">Reference proteome</keyword>
<reference evidence="7 8" key="1">
    <citation type="submission" date="2017-04" db="EMBL/GenBank/DDBJ databases">
        <authorList>
            <person name="Afonso C.L."/>
            <person name="Miller P.J."/>
            <person name="Scott M.A."/>
            <person name="Spackman E."/>
            <person name="Goraichik I."/>
            <person name="Dimitrov K.M."/>
            <person name="Suarez D.L."/>
            <person name="Swayne D.E."/>
        </authorList>
    </citation>
    <scope>NUCLEOTIDE SEQUENCE [LARGE SCALE GENOMIC DNA]</scope>
    <source>
        <strain evidence="7 8">DSM 43828</strain>
    </source>
</reference>
<evidence type="ECO:0000256" key="3">
    <source>
        <dbReference type="ARBA" id="ARBA00022691"/>
    </source>
</evidence>
<dbReference type="InterPro" id="IPR036388">
    <property type="entry name" value="WH-like_DNA-bd_sf"/>
</dbReference>
<dbReference type="SUPFAM" id="SSF46785">
    <property type="entry name" value="Winged helix' DNA-binding domain"/>
    <property type="match status" value="1"/>
</dbReference>
<evidence type="ECO:0000256" key="4">
    <source>
        <dbReference type="PIRSR" id="PIRSR005739-1"/>
    </source>
</evidence>
<dbReference type="OrthoDB" id="3804952at2"/>
<dbReference type="Gene3D" id="1.10.10.10">
    <property type="entry name" value="Winged helix-like DNA-binding domain superfamily/Winged helix DNA-binding domain"/>
    <property type="match status" value="1"/>
</dbReference>
<dbReference type="AlphaFoldDB" id="A0A1W2BL47"/>
<dbReference type="InterPro" id="IPR012967">
    <property type="entry name" value="COMT_dimerisation"/>
</dbReference>